<dbReference type="FunFam" id="3.30.160.60:FF:000072">
    <property type="entry name" value="zinc finger protein 143 isoform X1"/>
    <property type="match status" value="2"/>
</dbReference>
<comment type="caution">
    <text evidence="9">The sequence shown here is derived from an EMBL/GenBank/DDBJ whole genome shotgun (WGS) entry which is preliminary data.</text>
</comment>
<accession>A0A3R7XPF0</accession>
<dbReference type="Pfam" id="PF00096">
    <property type="entry name" value="zf-C2H2"/>
    <property type="match status" value="2"/>
</dbReference>
<dbReference type="InterPro" id="IPR036236">
    <property type="entry name" value="Znf_C2H2_sf"/>
</dbReference>
<dbReference type="InterPro" id="IPR013087">
    <property type="entry name" value="Znf_C2H2_type"/>
</dbReference>
<feature type="domain" description="C2H2-type" evidence="8">
    <location>
        <begin position="109"/>
        <end position="138"/>
    </location>
</feature>
<dbReference type="EMBL" id="QKXF01000652">
    <property type="protein sequence ID" value="RQM10144.1"/>
    <property type="molecule type" value="Genomic_DNA"/>
</dbReference>
<organism evidence="9 10">
    <name type="scientific">Peronospora effusa</name>
    <dbReference type="NCBI Taxonomy" id="542832"/>
    <lineage>
        <taxon>Eukaryota</taxon>
        <taxon>Sar</taxon>
        <taxon>Stramenopiles</taxon>
        <taxon>Oomycota</taxon>
        <taxon>Peronosporomycetes</taxon>
        <taxon>Peronosporales</taxon>
        <taxon>Peronosporaceae</taxon>
        <taxon>Peronospora</taxon>
    </lineage>
</organism>
<feature type="region of interest" description="Disordered" evidence="7">
    <location>
        <begin position="393"/>
        <end position="419"/>
    </location>
</feature>
<dbReference type="SMART" id="SM00355">
    <property type="entry name" value="ZnF_C2H2"/>
    <property type="match status" value="4"/>
</dbReference>
<evidence type="ECO:0000313" key="9">
    <source>
        <dbReference type="EMBL" id="RQM10144.1"/>
    </source>
</evidence>
<dbReference type="PROSITE" id="PS50157">
    <property type="entry name" value="ZINC_FINGER_C2H2_2"/>
    <property type="match status" value="3"/>
</dbReference>
<protein>
    <recommendedName>
        <fullName evidence="8">C2H2-type domain-containing protein</fullName>
    </recommendedName>
</protein>
<keyword evidence="2" id="KW-0677">Repeat</keyword>
<evidence type="ECO:0000256" key="1">
    <source>
        <dbReference type="ARBA" id="ARBA00022723"/>
    </source>
</evidence>
<dbReference type="Proteomes" id="UP000286097">
    <property type="component" value="Unassembled WGS sequence"/>
</dbReference>
<name>A0A3R7XPF0_9STRA</name>
<feature type="domain" description="C2H2-type" evidence="8">
    <location>
        <begin position="139"/>
        <end position="168"/>
    </location>
</feature>
<keyword evidence="3 6" id="KW-0863">Zinc-finger</keyword>
<evidence type="ECO:0000259" key="8">
    <source>
        <dbReference type="PROSITE" id="PS50157"/>
    </source>
</evidence>
<keyword evidence="1" id="KW-0479">Metal-binding</keyword>
<dbReference type="PANTHER" id="PTHR14003:SF23">
    <property type="entry name" value="ZINC FINGER PROTEIN 143"/>
    <property type="match status" value="1"/>
</dbReference>
<evidence type="ECO:0000256" key="4">
    <source>
        <dbReference type="ARBA" id="ARBA00022833"/>
    </source>
</evidence>
<feature type="domain" description="C2H2-type" evidence="8">
    <location>
        <begin position="79"/>
        <end position="108"/>
    </location>
</feature>
<evidence type="ECO:0000313" key="10">
    <source>
        <dbReference type="Proteomes" id="UP000286097"/>
    </source>
</evidence>
<dbReference type="GO" id="GO:0000785">
    <property type="term" value="C:chromatin"/>
    <property type="evidence" value="ECO:0007669"/>
    <property type="project" value="TreeGrafter"/>
</dbReference>
<dbReference type="PROSITE" id="PS00028">
    <property type="entry name" value="ZINC_FINGER_C2H2_1"/>
    <property type="match status" value="3"/>
</dbReference>
<evidence type="ECO:0000256" key="3">
    <source>
        <dbReference type="ARBA" id="ARBA00022771"/>
    </source>
</evidence>
<feature type="region of interest" description="Disordered" evidence="7">
    <location>
        <begin position="211"/>
        <end position="231"/>
    </location>
</feature>
<dbReference type="SUPFAM" id="SSF57667">
    <property type="entry name" value="beta-beta-alpha zinc fingers"/>
    <property type="match status" value="2"/>
</dbReference>
<gene>
    <name evidence="9" type="ORF">DD237_005303</name>
</gene>
<sequence length="435" mass="49756">MASEDHVGGHFPFSFMRIMHLNEHKTVVSNQALTRPKDTRLHGWQGVIETSTYSPQLLTSPLKDVNLTNKKNSSSKQVFICTEVHCGKQFPRSFALRRHMRIHTGLKPYECDYDGCMQRFNTSGNLSRHKRIHSGERPYPCIFDSCGKRFNTSTKLKRHMRIHFPDGQHVFCCIGQDDCNWSCNNYKEFAQHQKLHHNIFVGAQQQHLYARQEQHAYAQEGTTSESSDNKESVYLSTVDAAREGYSTDHHPYSNNHHSAALTGSFLYPTNFHKYKSSSVLSTQHNKLTRPSALLSSSDVGNLPTVFSKDYGRPDQRRLMPNIHTFPCMQYSSTNGSFLINSDTTWNRPSFSSVNHVALLQERQEERDGHNYEQPQNQEHLILLPPNYHVLRPPPQLNQDTKENGLTTTPSAMNGTGPEFTGEELSVVLQLMNETY</sequence>
<proteinExistence type="predicted"/>
<dbReference type="GO" id="GO:0000978">
    <property type="term" value="F:RNA polymerase II cis-regulatory region sequence-specific DNA binding"/>
    <property type="evidence" value="ECO:0007669"/>
    <property type="project" value="TreeGrafter"/>
</dbReference>
<keyword evidence="5" id="KW-0539">Nucleus</keyword>
<reference evidence="9 10" key="1">
    <citation type="submission" date="2018-06" db="EMBL/GenBank/DDBJ databases">
        <title>Comparative genomics of downy mildews reveals potential adaptations to biotrophy.</title>
        <authorList>
            <person name="Fletcher K."/>
            <person name="Klosterman S.J."/>
            <person name="Derevnina L."/>
            <person name="Martin F."/>
            <person name="Koike S."/>
            <person name="Reyes Chin-Wo S."/>
            <person name="Mou B."/>
            <person name="Michelmore R."/>
        </authorList>
    </citation>
    <scope>NUCLEOTIDE SEQUENCE [LARGE SCALE GENOMIC DNA]</scope>
    <source>
        <strain evidence="9 10">R13</strain>
    </source>
</reference>
<dbReference type="PANTHER" id="PTHR14003">
    <property type="entry name" value="TRANSCRIPTIONAL REPRESSOR PROTEIN YY"/>
    <property type="match status" value="1"/>
</dbReference>
<dbReference type="GO" id="GO:0000981">
    <property type="term" value="F:DNA-binding transcription factor activity, RNA polymerase II-specific"/>
    <property type="evidence" value="ECO:0007669"/>
    <property type="project" value="TreeGrafter"/>
</dbReference>
<keyword evidence="4" id="KW-0862">Zinc</keyword>
<dbReference type="GO" id="GO:0031519">
    <property type="term" value="C:PcG protein complex"/>
    <property type="evidence" value="ECO:0007669"/>
    <property type="project" value="TreeGrafter"/>
</dbReference>
<dbReference type="Gene3D" id="3.30.160.60">
    <property type="entry name" value="Classic Zinc Finger"/>
    <property type="match status" value="3"/>
</dbReference>
<evidence type="ECO:0000256" key="6">
    <source>
        <dbReference type="PROSITE-ProRule" id="PRU00042"/>
    </source>
</evidence>
<evidence type="ECO:0000256" key="5">
    <source>
        <dbReference type="ARBA" id="ARBA00023242"/>
    </source>
</evidence>
<dbReference type="GO" id="GO:0008270">
    <property type="term" value="F:zinc ion binding"/>
    <property type="evidence" value="ECO:0007669"/>
    <property type="project" value="UniProtKB-KW"/>
</dbReference>
<dbReference type="VEuPathDB" id="FungiDB:DD237_005303"/>
<evidence type="ECO:0000256" key="7">
    <source>
        <dbReference type="SAM" id="MobiDB-lite"/>
    </source>
</evidence>
<dbReference type="FunFam" id="3.30.160.60:FF:000125">
    <property type="entry name" value="Putative zinc finger protein 143"/>
    <property type="match status" value="1"/>
</dbReference>
<evidence type="ECO:0000256" key="2">
    <source>
        <dbReference type="ARBA" id="ARBA00022737"/>
    </source>
</evidence>
<dbReference type="AlphaFoldDB" id="A0A3R7XPF0"/>
<dbReference type="GO" id="GO:0005667">
    <property type="term" value="C:transcription regulator complex"/>
    <property type="evidence" value="ECO:0007669"/>
    <property type="project" value="TreeGrafter"/>
</dbReference>
<feature type="compositionally biased region" description="Polar residues" evidence="7">
    <location>
        <begin position="403"/>
        <end position="413"/>
    </location>
</feature>